<evidence type="ECO:0000313" key="6">
    <source>
        <dbReference type="Proteomes" id="UP001301731"/>
    </source>
</evidence>
<proteinExistence type="predicted"/>
<organism evidence="5 6">
    <name type="scientific">Streptomyces solicathayae</name>
    <dbReference type="NCBI Taxonomy" id="3081768"/>
    <lineage>
        <taxon>Bacteria</taxon>
        <taxon>Bacillati</taxon>
        <taxon>Actinomycetota</taxon>
        <taxon>Actinomycetes</taxon>
        <taxon>Kitasatosporales</taxon>
        <taxon>Streptomycetaceae</taxon>
        <taxon>Streptomyces</taxon>
    </lineage>
</organism>
<dbReference type="InterPro" id="IPR025241">
    <property type="entry name" value="DUF4190"/>
</dbReference>
<dbReference type="Proteomes" id="UP001301731">
    <property type="component" value="Chromosome"/>
</dbReference>
<name>A0ABZ0LSU1_9ACTN</name>
<keyword evidence="2" id="KW-0472">Membrane</keyword>
<feature type="region of interest" description="Disordered" evidence="1">
    <location>
        <begin position="1"/>
        <end position="22"/>
    </location>
</feature>
<sequence>MEPSPPSPSPQQPWPAPVPYGAGPYAPPRQESSGLAVASLVAGIVCCLPPLGLVLGVLALVRIKKKGQTGKGLAVAGIVLSVISSLLLVVGLASGGFGQALDAFERGVDRAAAARSVFTVKKGECFDTRGRRTVGVTTRVEVVDCAEKHIGEVSGSFRLSGYDTYPGEETVRTVAWDRCHRTSAEYALDTWAIQGRLWPYVYWPDKKSWGTGRRQVTCALVAVGGGSEKVTGSVRSDATMLTADQVYFLRTVNAIDDALYEEPGEEAELAEEKAWAGSVAASIRGACVGLRAHHWPGDSTASVDGLVKELLASAKEWDRLAAAKDDDAFWERYDLPFDAMPQDASSRARTALGLTGLPTSRRTV</sequence>
<feature type="transmembrane region" description="Helical" evidence="2">
    <location>
        <begin position="35"/>
        <end position="61"/>
    </location>
</feature>
<evidence type="ECO:0000259" key="4">
    <source>
        <dbReference type="Pfam" id="PF13845"/>
    </source>
</evidence>
<feature type="compositionally biased region" description="Pro residues" evidence="1">
    <location>
        <begin position="1"/>
        <end position="18"/>
    </location>
</feature>
<reference evidence="5 6" key="1">
    <citation type="submission" date="2023-10" db="EMBL/GenBank/DDBJ databases">
        <title>The genome sequence of Streptomyces sp. HUAS YS2.</title>
        <authorList>
            <person name="Mo P."/>
        </authorList>
    </citation>
    <scope>NUCLEOTIDE SEQUENCE [LARGE SCALE GENOMIC DNA]</scope>
    <source>
        <strain evidence="5 6">HUAS YS2</strain>
    </source>
</reference>
<keyword evidence="6" id="KW-1185">Reference proteome</keyword>
<keyword evidence="2" id="KW-0812">Transmembrane</keyword>
<feature type="transmembrane region" description="Helical" evidence="2">
    <location>
        <begin position="73"/>
        <end position="97"/>
    </location>
</feature>
<evidence type="ECO:0000256" key="1">
    <source>
        <dbReference type="SAM" id="MobiDB-lite"/>
    </source>
</evidence>
<feature type="domain" description="Septum formation-related" evidence="4">
    <location>
        <begin position="123"/>
        <end position="236"/>
    </location>
</feature>
<dbReference type="RefSeq" id="WP_318103307.1">
    <property type="nucleotide sequence ID" value="NZ_CP137573.1"/>
</dbReference>
<dbReference type="InterPro" id="IPR026004">
    <property type="entry name" value="Septum_form"/>
</dbReference>
<evidence type="ECO:0000256" key="2">
    <source>
        <dbReference type="SAM" id="Phobius"/>
    </source>
</evidence>
<dbReference type="Pfam" id="PF13845">
    <property type="entry name" value="Septum_form"/>
    <property type="match status" value="1"/>
</dbReference>
<accession>A0ABZ0LSU1</accession>
<evidence type="ECO:0000259" key="3">
    <source>
        <dbReference type="Pfam" id="PF13828"/>
    </source>
</evidence>
<gene>
    <name evidence="5" type="ORF">R2D22_13115</name>
</gene>
<evidence type="ECO:0000313" key="5">
    <source>
        <dbReference type="EMBL" id="WOX22281.1"/>
    </source>
</evidence>
<dbReference type="Pfam" id="PF13828">
    <property type="entry name" value="DUF4190"/>
    <property type="match status" value="1"/>
</dbReference>
<keyword evidence="2" id="KW-1133">Transmembrane helix</keyword>
<feature type="domain" description="DUF4190" evidence="3">
    <location>
        <begin position="35"/>
        <end position="90"/>
    </location>
</feature>
<protein>
    <submittedName>
        <fullName evidence="5">DUF4190 domain-containing protein</fullName>
    </submittedName>
</protein>
<dbReference type="EMBL" id="CP137573">
    <property type="protein sequence ID" value="WOX22281.1"/>
    <property type="molecule type" value="Genomic_DNA"/>
</dbReference>